<dbReference type="PANTHER" id="PTHR43433:SF10">
    <property type="entry name" value="AB HYDROLASE-1 DOMAIN-CONTAINING PROTEIN"/>
    <property type="match status" value="1"/>
</dbReference>
<dbReference type="PRINTS" id="PR00111">
    <property type="entry name" value="ABHYDROLASE"/>
</dbReference>
<organism evidence="2 3">
    <name type="scientific">Tengunoibacter tsumagoiensis</name>
    <dbReference type="NCBI Taxonomy" id="2014871"/>
    <lineage>
        <taxon>Bacteria</taxon>
        <taxon>Bacillati</taxon>
        <taxon>Chloroflexota</taxon>
        <taxon>Ktedonobacteria</taxon>
        <taxon>Ktedonobacterales</taxon>
        <taxon>Dictyobacteraceae</taxon>
        <taxon>Tengunoibacter</taxon>
    </lineage>
</organism>
<dbReference type="PANTHER" id="PTHR43433">
    <property type="entry name" value="HYDROLASE, ALPHA/BETA FOLD FAMILY PROTEIN"/>
    <property type="match status" value="1"/>
</dbReference>
<evidence type="ECO:0000313" key="3">
    <source>
        <dbReference type="Proteomes" id="UP000287352"/>
    </source>
</evidence>
<gene>
    <name evidence="2" type="ORF">KTT_56830</name>
</gene>
<proteinExistence type="predicted"/>
<dbReference type="Pfam" id="PF00561">
    <property type="entry name" value="Abhydrolase_1"/>
    <property type="match status" value="1"/>
</dbReference>
<feature type="domain" description="AB hydrolase-1" evidence="1">
    <location>
        <begin position="29"/>
        <end position="168"/>
    </location>
</feature>
<keyword evidence="3" id="KW-1185">Reference proteome</keyword>
<name>A0A402A9G3_9CHLR</name>
<dbReference type="EMBL" id="BIFR01000002">
    <property type="protein sequence ID" value="GCE15824.1"/>
    <property type="molecule type" value="Genomic_DNA"/>
</dbReference>
<accession>A0A402A9G3</accession>
<dbReference type="GO" id="GO:0016787">
    <property type="term" value="F:hydrolase activity"/>
    <property type="evidence" value="ECO:0007669"/>
    <property type="project" value="UniProtKB-KW"/>
</dbReference>
<dbReference type="SUPFAM" id="SSF53474">
    <property type="entry name" value="alpha/beta-Hydrolases"/>
    <property type="match status" value="1"/>
</dbReference>
<dbReference type="InterPro" id="IPR029058">
    <property type="entry name" value="AB_hydrolase_fold"/>
</dbReference>
<keyword evidence="2" id="KW-0378">Hydrolase</keyword>
<dbReference type="InterPro" id="IPR000073">
    <property type="entry name" value="AB_hydrolase_1"/>
</dbReference>
<dbReference type="Proteomes" id="UP000287352">
    <property type="component" value="Unassembled WGS sequence"/>
</dbReference>
<evidence type="ECO:0000259" key="1">
    <source>
        <dbReference type="Pfam" id="PF00561"/>
    </source>
</evidence>
<reference evidence="3" key="1">
    <citation type="submission" date="2018-12" db="EMBL/GenBank/DDBJ databases">
        <title>Tengunoibacter tsumagoiensis gen. nov., sp. nov., Dictyobacter kobayashii sp. nov., D. alpinus sp. nov., and D. joshuensis sp. nov. and description of Dictyobacteraceae fam. nov. within the order Ktedonobacterales isolated from Tengu-no-mugimeshi.</title>
        <authorList>
            <person name="Wang C.M."/>
            <person name="Zheng Y."/>
            <person name="Sakai Y."/>
            <person name="Toyoda A."/>
            <person name="Minakuchi Y."/>
            <person name="Abe K."/>
            <person name="Yokota A."/>
            <person name="Yabe S."/>
        </authorList>
    </citation>
    <scope>NUCLEOTIDE SEQUENCE [LARGE SCALE GENOMIC DNA]</scope>
    <source>
        <strain evidence="3">Uno3</strain>
    </source>
</reference>
<comment type="caution">
    <text evidence="2">The sequence shown here is derived from an EMBL/GenBank/DDBJ whole genome shotgun (WGS) entry which is preliminary data.</text>
</comment>
<dbReference type="OrthoDB" id="6191536at2"/>
<dbReference type="RefSeq" id="WP_126583235.1">
    <property type="nucleotide sequence ID" value="NZ_BIFR01000002.1"/>
</dbReference>
<sequence length="269" mass="28995">MTTNTDTSSGQYASINGINLYYEIHGTGKPLVMLHGGLGNFAMLAGLAPTLAQDRQVIGVDLYGHGRTALTDRPFDLGQIGDDIAGLIQYLGFEKADIFGYSLGGAVALQTVIRHPERVDKLVVLSTPFKRTGWYPDIQVGMGAISPEYMTGTPLYDAYVAVAPRPEDFSRFIVSMREGMIQDYDWTEQVAALKNPVLIIVGDSDALPPSHAAEFFALLGGGLKDAGWTGEGLIASQLAIVPGATHYNIIDQTNFLLPIMTPFLNSKQA</sequence>
<evidence type="ECO:0000313" key="2">
    <source>
        <dbReference type="EMBL" id="GCE15824.1"/>
    </source>
</evidence>
<dbReference type="InterPro" id="IPR050471">
    <property type="entry name" value="AB_hydrolase"/>
</dbReference>
<dbReference type="AlphaFoldDB" id="A0A402A9G3"/>
<dbReference type="Gene3D" id="3.40.50.1820">
    <property type="entry name" value="alpha/beta hydrolase"/>
    <property type="match status" value="1"/>
</dbReference>
<protein>
    <submittedName>
        <fullName evidence="2">Alpha/beta hydrolase</fullName>
    </submittedName>
</protein>